<dbReference type="EMBL" id="WLCI01000019">
    <property type="protein sequence ID" value="MTB96994.1"/>
    <property type="molecule type" value="Genomic_DNA"/>
</dbReference>
<evidence type="ECO:0000313" key="2">
    <source>
        <dbReference type="EMBL" id="MTB96994.1"/>
    </source>
</evidence>
<dbReference type="AlphaFoldDB" id="A0A6I3JFI4"/>
<organism evidence="2 3">
    <name type="scientific">Nocardioides marmotae</name>
    <dbReference type="NCBI Taxonomy" id="2663857"/>
    <lineage>
        <taxon>Bacteria</taxon>
        <taxon>Bacillati</taxon>
        <taxon>Actinomycetota</taxon>
        <taxon>Actinomycetes</taxon>
        <taxon>Propionibacteriales</taxon>
        <taxon>Nocardioidaceae</taxon>
        <taxon>Nocardioides</taxon>
    </lineage>
</organism>
<keyword evidence="1" id="KW-0732">Signal</keyword>
<feature type="signal peptide" evidence="1">
    <location>
        <begin position="1"/>
        <end position="26"/>
    </location>
</feature>
<reference evidence="2 3" key="1">
    <citation type="submission" date="2019-10" db="EMBL/GenBank/DDBJ databases">
        <title>Nocardioides novel species isolated from the excrement of Marmot.</title>
        <authorList>
            <person name="Zhang G."/>
        </authorList>
    </citation>
    <scope>NUCLEOTIDE SEQUENCE [LARGE SCALE GENOMIC DNA]</scope>
    <source>
        <strain evidence="3">zg-579</strain>
    </source>
</reference>
<protein>
    <submittedName>
        <fullName evidence="2">Uncharacterized protein</fullName>
    </submittedName>
</protein>
<keyword evidence="3" id="KW-1185">Reference proteome</keyword>
<accession>A0A6I3JFI4</accession>
<comment type="caution">
    <text evidence="2">The sequence shown here is derived from an EMBL/GenBank/DDBJ whole genome shotgun (WGS) entry which is preliminary data.</text>
</comment>
<gene>
    <name evidence="2" type="ORF">GGQ22_18125</name>
</gene>
<dbReference type="RefSeq" id="WP_154616741.1">
    <property type="nucleotide sequence ID" value="NZ_CP053660.1"/>
</dbReference>
<evidence type="ECO:0000256" key="1">
    <source>
        <dbReference type="SAM" id="SignalP"/>
    </source>
</evidence>
<dbReference type="Proteomes" id="UP000433406">
    <property type="component" value="Unassembled WGS sequence"/>
</dbReference>
<evidence type="ECO:0000313" key="3">
    <source>
        <dbReference type="Proteomes" id="UP000433406"/>
    </source>
</evidence>
<name>A0A6I3JFI4_9ACTN</name>
<sequence>MTRRLSLLALPGVLLTASALTAPVHAAAEPNTAPVIAKVTTENTGGGLSPYAHLYTSVVVSFTDETPSKEEAYRIQVPGVGTVDVQAWPDPADPTRFQAYLAGSTFTDGTSYDITVRESPKGQDAVTSAARPFTFSYVGHPASWKTSSKKIKGQWSYRAGRAARISFKGAWEAGTRITTQVWVSKGKKFTPDDWTHNLKNALVQKTGSQAVLSFKVPNKLRGKYLWVSVRGWKNGKAGWVFEAPPAKVVR</sequence>
<proteinExistence type="predicted"/>
<feature type="chain" id="PRO_5039101423" evidence="1">
    <location>
        <begin position="27"/>
        <end position="250"/>
    </location>
</feature>